<dbReference type="Proteomes" id="UP000065504">
    <property type="component" value="Unassembled WGS sequence"/>
</dbReference>
<dbReference type="AlphaFoldDB" id="A0A124T1Q1"/>
<dbReference type="EMBL" id="LPLU01000108">
    <property type="protein sequence ID" value="KWK69881.1"/>
    <property type="molecule type" value="Genomic_DNA"/>
</dbReference>
<evidence type="ECO:0000313" key="2">
    <source>
        <dbReference type="EMBL" id="KVT55690.1"/>
    </source>
</evidence>
<organism evidence="3 5">
    <name type="scientific">Burkholderia ubonensis</name>
    <dbReference type="NCBI Taxonomy" id="101571"/>
    <lineage>
        <taxon>Bacteria</taxon>
        <taxon>Pseudomonadati</taxon>
        <taxon>Pseudomonadota</taxon>
        <taxon>Betaproteobacteria</taxon>
        <taxon>Burkholderiales</taxon>
        <taxon>Burkholderiaceae</taxon>
        <taxon>Burkholderia</taxon>
        <taxon>Burkholderia cepacia complex</taxon>
    </lineage>
</organism>
<dbReference type="Pfam" id="PF05488">
    <property type="entry name" value="PAAR_motif"/>
    <property type="match status" value="1"/>
</dbReference>
<name>A0A124T1Q1_9BURK</name>
<feature type="compositionally biased region" description="Basic and acidic residues" evidence="1">
    <location>
        <begin position="1"/>
        <end position="13"/>
    </location>
</feature>
<accession>A0A124T1Q1</accession>
<reference evidence="4 5" key="1">
    <citation type="submission" date="2015-11" db="EMBL/GenBank/DDBJ databases">
        <title>Expanding the genomic diversity of Burkholderia species for the development of highly accurate diagnostics.</title>
        <authorList>
            <person name="Sahl J."/>
            <person name="Keim P."/>
            <person name="Wagner D."/>
        </authorList>
    </citation>
    <scope>NUCLEOTIDE SEQUENCE [LARGE SCALE GENOMIC DNA]</scope>
    <source>
        <strain evidence="2 4">MSMB1137WGS</strain>
        <strain evidence="3 5">MSMB782WGS</strain>
    </source>
</reference>
<protein>
    <submittedName>
        <fullName evidence="3">Uncharacterized protein</fullName>
    </submittedName>
</protein>
<feature type="region of interest" description="Disordered" evidence="1">
    <location>
        <begin position="1"/>
        <end position="23"/>
    </location>
</feature>
<evidence type="ECO:0000313" key="3">
    <source>
        <dbReference type="EMBL" id="KWK69881.1"/>
    </source>
</evidence>
<dbReference type="RefSeq" id="WP_059615136.1">
    <property type="nucleotide sequence ID" value="NZ_CABVPQ010000004.1"/>
</dbReference>
<dbReference type="EMBL" id="LPDO01000060">
    <property type="protein sequence ID" value="KVT55690.1"/>
    <property type="molecule type" value="Genomic_DNA"/>
</dbReference>
<proteinExistence type="predicted"/>
<dbReference type="GeneID" id="69000862"/>
<dbReference type="CDD" id="cd14744">
    <property type="entry name" value="PAAR_CT_2"/>
    <property type="match status" value="1"/>
</dbReference>
<dbReference type="Proteomes" id="UP000056732">
    <property type="component" value="Unassembled WGS sequence"/>
</dbReference>
<evidence type="ECO:0000313" key="5">
    <source>
        <dbReference type="Proteomes" id="UP000065504"/>
    </source>
</evidence>
<dbReference type="Gene3D" id="2.60.200.60">
    <property type="match status" value="1"/>
</dbReference>
<comment type="caution">
    <text evidence="3">The sequence shown here is derived from an EMBL/GenBank/DDBJ whole genome shotgun (WGS) entry which is preliminary data.</text>
</comment>
<sequence>MKSPIRKGDKLENGGEVTSGSPWTVFMSRPLARKGDDAICDQHGPTTIDEGYERFPDRDGKFVAMHHHRCACGCRLISSLQNVNIA</sequence>
<evidence type="ECO:0000313" key="4">
    <source>
        <dbReference type="Proteomes" id="UP000056732"/>
    </source>
</evidence>
<gene>
    <name evidence="2" type="ORF">WK53_33765</name>
    <name evidence="3" type="ORF">WM16_21775</name>
</gene>
<evidence type="ECO:0000256" key="1">
    <source>
        <dbReference type="SAM" id="MobiDB-lite"/>
    </source>
</evidence>
<dbReference type="InterPro" id="IPR008727">
    <property type="entry name" value="PAAR_motif"/>
</dbReference>